<name>A0A8J5W2F0_ZIZPA</name>
<organism evidence="1 2">
    <name type="scientific">Zizania palustris</name>
    <name type="common">Northern wild rice</name>
    <dbReference type="NCBI Taxonomy" id="103762"/>
    <lineage>
        <taxon>Eukaryota</taxon>
        <taxon>Viridiplantae</taxon>
        <taxon>Streptophyta</taxon>
        <taxon>Embryophyta</taxon>
        <taxon>Tracheophyta</taxon>
        <taxon>Spermatophyta</taxon>
        <taxon>Magnoliopsida</taxon>
        <taxon>Liliopsida</taxon>
        <taxon>Poales</taxon>
        <taxon>Poaceae</taxon>
        <taxon>BOP clade</taxon>
        <taxon>Oryzoideae</taxon>
        <taxon>Oryzeae</taxon>
        <taxon>Zizaniinae</taxon>
        <taxon>Zizania</taxon>
    </lineage>
</organism>
<protein>
    <submittedName>
        <fullName evidence="1">Uncharacterized protein</fullName>
    </submittedName>
</protein>
<reference evidence="1" key="2">
    <citation type="submission" date="2021-02" db="EMBL/GenBank/DDBJ databases">
        <authorList>
            <person name="Kimball J.A."/>
            <person name="Haas M.W."/>
            <person name="Macchietto M."/>
            <person name="Kono T."/>
            <person name="Duquette J."/>
            <person name="Shao M."/>
        </authorList>
    </citation>
    <scope>NUCLEOTIDE SEQUENCE</scope>
    <source>
        <tissue evidence="1">Fresh leaf tissue</tissue>
    </source>
</reference>
<accession>A0A8J5W2F0</accession>
<comment type="caution">
    <text evidence="1">The sequence shown here is derived from an EMBL/GenBank/DDBJ whole genome shotgun (WGS) entry which is preliminary data.</text>
</comment>
<proteinExistence type="predicted"/>
<dbReference type="EMBL" id="JAAALK010000283">
    <property type="protein sequence ID" value="KAG8073128.1"/>
    <property type="molecule type" value="Genomic_DNA"/>
</dbReference>
<reference evidence="1" key="1">
    <citation type="journal article" date="2021" name="bioRxiv">
        <title>Whole Genome Assembly and Annotation of Northern Wild Rice, Zizania palustris L., Supports a Whole Genome Duplication in the Zizania Genus.</title>
        <authorList>
            <person name="Haas M."/>
            <person name="Kono T."/>
            <person name="Macchietto M."/>
            <person name="Millas R."/>
            <person name="McGilp L."/>
            <person name="Shao M."/>
            <person name="Duquette J."/>
            <person name="Hirsch C.N."/>
            <person name="Kimball J."/>
        </authorList>
    </citation>
    <scope>NUCLEOTIDE SEQUENCE</scope>
    <source>
        <tissue evidence="1">Fresh leaf tissue</tissue>
    </source>
</reference>
<keyword evidence="2" id="KW-1185">Reference proteome</keyword>
<sequence length="107" mass="11745">MELCSLTGVNFTKVVLQNKMLVDGQSEKKRWLAREGWSYRTSIRTCCRCVRSGAGHTHCNVTVYAAGHKLHPGSNLQASLSCLALGYMHVIKTQLAGHRSSQGLEIG</sequence>
<dbReference type="AlphaFoldDB" id="A0A8J5W2F0"/>
<dbReference type="Proteomes" id="UP000729402">
    <property type="component" value="Unassembled WGS sequence"/>
</dbReference>
<evidence type="ECO:0000313" key="2">
    <source>
        <dbReference type="Proteomes" id="UP000729402"/>
    </source>
</evidence>
<evidence type="ECO:0000313" key="1">
    <source>
        <dbReference type="EMBL" id="KAG8073128.1"/>
    </source>
</evidence>
<gene>
    <name evidence="1" type="ORF">GUJ93_ZPchr0006g43851</name>
</gene>